<evidence type="ECO:0000313" key="1">
    <source>
        <dbReference type="EMBL" id="BCG49112.1"/>
    </source>
</evidence>
<dbReference type="AlphaFoldDB" id="A0A6S6M465"/>
<proteinExistence type="predicted"/>
<sequence length="396" mass="46770">MPIHSFFEKKRTWSRIKDELLKAYLAPYLAKVSKTHKPIIVADCFAGKGRFDDGEPGSPLIITEAISSQLSDLSSPEIKAIFIEKKYFRELKTNLPAYHWINALEGDYQDRIEYFIRNYNPRQRNLFLYVDPYGIKNVLFSYFEAIAKKQFRTVELLLNLNSLGFLREGCRLLKYPVSEHDLPDVYEHDVITVERLDEIAGGQYWREILKEFYSHRLKMQEAEEQFITKYCDRLRQVFRYVINIPIKTNLDNIPKYRMVFGTNHEDGLLLMVDNMNNRWASFREEARDRQSPLFECDLPDPNHLQAAWNIEENILSFINDEVELKELLVRLVEAFGISFSTRQYKEALKKMKGNQVDVRWYPPETPTGKPRSSWDHTTNDFKIMISRRSGWQPSLL</sequence>
<evidence type="ECO:0000313" key="2">
    <source>
        <dbReference type="Proteomes" id="UP000515472"/>
    </source>
</evidence>
<organism evidence="1 2">
    <name type="scientific">Citrifermentans bremense</name>
    <dbReference type="NCBI Taxonomy" id="60035"/>
    <lineage>
        <taxon>Bacteria</taxon>
        <taxon>Pseudomonadati</taxon>
        <taxon>Thermodesulfobacteriota</taxon>
        <taxon>Desulfuromonadia</taxon>
        <taxon>Geobacterales</taxon>
        <taxon>Geobacteraceae</taxon>
        <taxon>Citrifermentans</taxon>
    </lineage>
</organism>
<evidence type="ECO:0008006" key="3">
    <source>
        <dbReference type="Google" id="ProtNLM"/>
    </source>
</evidence>
<name>A0A6S6M465_9BACT</name>
<dbReference type="Proteomes" id="UP000515472">
    <property type="component" value="Chromosome"/>
</dbReference>
<reference evidence="1 2" key="1">
    <citation type="submission" date="2020-06" db="EMBL/GenBank/DDBJ databases">
        <title>Interaction of electrochemicaly active bacteria, Geobacter bremensis R4 on different carbon anode.</title>
        <authorList>
            <person name="Meng L."/>
            <person name="Yoshida N."/>
        </authorList>
    </citation>
    <scope>NUCLEOTIDE SEQUENCE [LARGE SCALE GENOMIC DNA]</scope>
    <source>
        <strain evidence="1 2">R4</strain>
    </source>
</reference>
<dbReference type="KEGG" id="gbn:GEOBRER4_38620"/>
<keyword evidence="2" id="KW-1185">Reference proteome</keyword>
<dbReference type="InterPro" id="IPR031009">
    <property type="entry name" value="Tcm_partner"/>
</dbReference>
<dbReference type="RefSeq" id="WP_185243646.1">
    <property type="nucleotide sequence ID" value="NZ_AP023213.1"/>
</dbReference>
<accession>A0A6S6M465</accession>
<gene>
    <name evidence="1" type="ORF">GEOBRER4_n4015</name>
</gene>
<protein>
    <recommendedName>
        <fullName evidence="3">Three-Cys-motif partner protein TcmP</fullName>
    </recommendedName>
</protein>
<dbReference type="EMBL" id="AP023213">
    <property type="protein sequence ID" value="BCG49112.1"/>
    <property type="molecule type" value="Genomic_DNA"/>
</dbReference>
<dbReference type="NCBIfam" id="TIGR04474">
    <property type="entry name" value="tcm_partner"/>
    <property type="match status" value="1"/>
</dbReference>